<evidence type="ECO:0000256" key="1">
    <source>
        <dbReference type="ARBA" id="ARBA00004123"/>
    </source>
</evidence>
<name>A0A9W8I706_9FUNG</name>
<dbReference type="SUPFAM" id="SSF140718">
    <property type="entry name" value="Mediator hinge subcomplex-like"/>
    <property type="match status" value="1"/>
</dbReference>
<keyword evidence="10" id="KW-1185">Reference proteome</keyword>
<comment type="similarity">
    <text evidence="2 7">Belongs to the Mediator complex subunit 7 family.</text>
</comment>
<evidence type="ECO:0000256" key="4">
    <source>
        <dbReference type="ARBA" id="ARBA00023015"/>
    </source>
</evidence>
<dbReference type="InterPro" id="IPR044888">
    <property type="entry name" value="Mediatior_Med7_sf"/>
</dbReference>
<dbReference type="Proteomes" id="UP001139887">
    <property type="component" value="Unassembled WGS sequence"/>
</dbReference>
<dbReference type="Gene3D" id="6.10.140.1520">
    <property type="match status" value="1"/>
</dbReference>
<dbReference type="InterPro" id="IPR037212">
    <property type="entry name" value="Med7/Med21-like"/>
</dbReference>
<proteinExistence type="inferred from homology"/>
<accession>A0A9W8I706</accession>
<evidence type="ECO:0000256" key="3">
    <source>
        <dbReference type="ARBA" id="ARBA00020631"/>
    </source>
</evidence>
<dbReference type="GO" id="GO:0070847">
    <property type="term" value="C:core mediator complex"/>
    <property type="evidence" value="ECO:0007669"/>
    <property type="project" value="TreeGrafter"/>
</dbReference>
<reference evidence="9" key="1">
    <citation type="submission" date="2022-07" db="EMBL/GenBank/DDBJ databases">
        <title>Phylogenomic reconstructions and comparative analyses of Kickxellomycotina fungi.</title>
        <authorList>
            <person name="Reynolds N.K."/>
            <person name="Stajich J.E."/>
            <person name="Barry K."/>
            <person name="Grigoriev I.V."/>
            <person name="Crous P."/>
            <person name="Smith M.E."/>
        </authorList>
    </citation>
    <scope>NUCLEOTIDE SEQUENCE</scope>
    <source>
        <strain evidence="9">NRRL 1566</strain>
    </source>
</reference>
<evidence type="ECO:0000256" key="7">
    <source>
        <dbReference type="RuleBase" id="RU364060"/>
    </source>
</evidence>
<evidence type="ECO:0000256" key="8">
    <source>
        <dbReference type="SAM" id="Coils"/>
    </source>
</evidence>
<organism evidence="9 10">
    <name type="scientific">Coemansia brasiliensis</name>
    <dbReference type="NCBI Taxonomy" id="2650707"/>
    <lineage>
        <taxon>Eukaryota</taxon>
        <taxon>Fungi</taxon>
        <taxon>Fungi incertae sedis</taxon>
        <taxon>Zoopagomycota</taxon>
        <taxon>Kickxellomycotina</taxon>
        <taxon>Kickxellomycetes</taxon>
        <taxon>Kickxellales</taxon>
        <taxon>Kickxellaceae</taxon>
        <taxon>Coemansia</taxon>
    </lineage>
</organism>
<evidence type="ECO:0000256" key="2">
    <source>
        <dbReference type="ARBA" id="ARBA00009994"/>
    </source>
</evidence>
<dbReference type="PANTHER" id="PTHR21428:SF11">
    <property type="entry name" value="MEDIATOR OF RNA POLYMERASE II TRANSCRIPTION SUBUNIT 7"/>
    <property type="match status" value="1"/>
</dbReference>
<keyword evidence="7" id="KW-0010">Activator</keyword>
<keyword evidence="4 7" id="KW-0805">Transcription regulation</keyword>
<comment type="caution">
    <text evidence="9">The sequence shown here is derived from an EMBL/GenBank/DDBJ whole genome shotgun (WGS) entry which is preliminary data.</text>
</comment>
<dbReference type="OrthoDB" id="10253553at2759"/>
<keyword evidence="5 7" id="KW-0804">Transcription</keyword>
<evidence type="ECO:0000313" key="9">
    <source>
        <dbReference type="EMBL" id="KAJ2847418.1"/>
    </source>
</evidence>
<keyword evidence="8" id="KW-0175">Coiled coil</keyword>
<dbReference type="GO" id="GO:0003712">
    <property type="term" value="F:transcription coregulator activity"/>
    <property type="evidence" value="ECO:0007669"/>
    <property type="project" value="InterPro"/>
</dbReference>
<keyword evidence="6 7" id="KW-0539">Nucleus</keyword>
<dbReference type="EMBL" id="JANBUW010000321">
    <property type="protein sequence ID" value="KAJ2847418.1"/>
    <property type="molecule type" value="Genomic_DNA"/>
</dbReference>
<dbReference type="GO" id="GO:0006357">
    <property type="term" value="P:regulation of transcription by RNA polymerase II"/>
    <property type="evidence" value="ECO:0007669"/>
    <property type="project" value="InterPro"/>
</dbReference>
<comment type="function">
    <text evidence="7">Component of the Mediator complex, a coactivator involved in the regulated transcription of nearly all RNA polymerase II-dependent genes. Mediator functions as a bridge to convey information from gene-specific regulatory proteins to the basal RNA polymerase II transcription machinery.</text>
</comment>
<dbReference type="PANTHER" id="PTHR21428">
    <property type="entry name" value="MEDIATOR OF RNA POLYMERASE II TRANSCRIPTION SUBUNIT 7"/>
    <property type="match status" value="1"/>
</dbReference>
<dbReference type="AlphaFoldDB" id="A0A9W8I706"/>
<evidence type="ECO:0000313" key="10">
    <source>
        <dbReference type="Proteomes" id="UP001139887"/>
    </source>
</evidence>
<comment type="subunit">
    <text evidence="7">Component of the Mediator complex.</text>
</comment>
<gene>
    <name evidence="9" type="primary">MED7</name>
    <name evidence="9" type="ORF">IWW36_003863</name>
</gene>
<evidence type="ECO:0000256" key="6">
    <source>
        <dbReference type="ARBA" id="ARBA00023242"/>
    </source>
</evidence>
<comment type="subcellular location">
    <subcellularLocation>
        <location evidence="1 7">Nucleus</location>
    </subcellularLocation>
</comment>
<dbReference type="InterPro" id="IPR009244">
    <property type="entry name" value="Mediatior_Med7"/>
</dbReference>
<evidence type="ECO:0000256" key="5">
    <source>
        <dbReference type="ARBA" id="ARBA00023163"/>
    </source>
</evidence>
<dbReference type="Gene3D" id="6.10.140.200">
    <property type="match status" value="1"/>
</dbReference>
<sequence length="242" mass="27099">MQEGAQQGDGQQLDLSFPAPPDYYSLFTDANLQRLKETDRESALENAELKFLVPPPPPQTGTYSVFGRVWQVHDLLPTLSEQNIPQLYPEGPIDRMAELKRLNRAAVFEFLDLIDVLIKEPAQFSARTERLRDVLVNLHHLINEYREHQAKETLKMMMQQQIDSKRQATQYTLDKCKELEQTIVRLRSEAASAAAEIREAESALTSSTAAATAATTEPMPDLHARASRDGQAAVLAAVQALT</sequence>
<protein>
    <recommendedName>
        <fullName evidence="3 7">Mediator of RNA polymerase II transcription subunit 7</fullName>
    </recommendedName>
</protein>
<dbReference type="GO" id="GO:0016592">
    <property type="term" value="C:mediator complex"/>
    <property type="evidence" value="ECO:0007669"/>
    <property type="project" value="InterPro"/>
</dbReference>
<feature type="coiled-coil region" evidence="8">
    <location>
        <begin position="176"/>
        <end position="203"/>
    </location>
</feature>
<dbReference type="Pfam" id="PF05983">
    <property type="entry name" value="Med7"/>
    <property type="match status" value="1"/>
</dbReference>